<protein>
    <submittedName>
        <fullName evidence="2">Methyltransferase family protein</fullName>
    </submittedName>
</protein>
<dbReference type="GO" id="GO:0008757">
    <property type="term" value="F:S-adenosylmethionine-dependent methyltransferase activity"/>
    <property type="evidence" value="ECO:0007669"/>
    <property type="project" value="InterPro"/>
</dbReference>
<dbReference type="InterPro" id="IPR013216">
    <property type="entry name" value="Methyltransf_11"/>
</dbReference>
<dbReference type="GO" id="GO:0032259">
    <property type="term" value="P:methylation"/>
    <property type="evidence" value="ECO:0007669"/>
    <property type="project" value="UniProtKB-KW"/>
</dbReference>
<dbReference type="InterPro" id="IPR029063">
    <property type="entry name" value="SAM-dependent_MTases_sf"/>
</dbReference>
<organism evidence="2 3">
    <name type="scientific">Taibaiella chishuiensis</name>
    <dbReference type="NCBI Taxonomy" id="1434707"/>
    <lineage>
        <taxon>Bacteria</taxon>
        <taxon>Pseudomonadati</taxon>
        <taxon>Bacteroidota</taxon>
        <taxon>Chitinophagia</taxon>
        <taxon>Chitinophagales</taxon>
        <taxon>Chitinophagaceae</taxon>
        <taxon>Taibaiella</taxon>
    </lineage>
</organism>
<sequence>MGGTPDFKAIAAQLRQPSGDDGIATAERMSDNNGNMIRRCIDHLNIQDKNRVLEMGPGGGTHLPYVLPKAKDIHYQGIDISATMVALASSLNQPAIESGQAAFLAIDPVDGYVGIPGDDRQYDRIFTVNTLYFWDNAPAQAAELFRVLRPGGVFALCFATEAFMKTLPFTEFGFNLYSPEKATDLLAAAGFHIVDVISETEQVTSNAGHTVEREFIVLLASRDIAS</sequence>
<keyword evidence="3" id="KW-1185">Reference proteome</keyword>
<proteinExistence type="predicted"/>
<dbReference type="OrthoDB" id="9770553at2"/>
<keyword evidence="2" id="KW-0489">Methyltransferase</keyword>
<evidence type="ECO:0000313" key="2">
    <source>
        <dbReference type="EMBL" id="PSK90281.1"/>
    </source>
</evidence>
<dbReference type="Gene3D" id="3.40.50.150">
    <property type="entry name" value="Vaccinia Virus protein VP39"/>
    <property type="match status" value="1"/>
</dbReference>
<dbReference type="EMBL" id="PYGD01000008">
    <property type="protein sequence ID" value="PSK90281.1"/>
    <property type="molecule type" value="Genomic_DNA"/>
</dbReference>
<accession>A0A2P8CZ88</accession>
<dbReference type="PANTHER" id="PTHR42912">
    <property type="entry name" value="METHYLTRANSFERASE"/>
    <property type="match status" value="1"/>
</dbReference>
<evidence type="ECO:0000259" key="1">
    <source>
        <dbReference type="Pfam" id="PF08241"/>
    </source>
</evidence>
<dbReference type="Pfam" id="PF08241">
    <property type="entry name" value="Methyltransf_11"/>
    <property type="match status" value="1"/>
</dbReference>
<name>A0A2P8CZ88_9BACT</name>
<dbReference type="CDD" id="cd02440">
    <property type="entry name" value="AdoMet_MTases"/>
    <property type="match status" value="1"/>
</dbReference>
<dbReference type="AlphaFoldDB" id="A0A2P8CZ88"/>
<dbReference type="RefSeq" id="WP_106524164.1">
    <property type="nucleotide sequence ID" value="NZ_PYGD01000008.1"/>
</dbReference>
<dbReference type="SUPFAM" id="SSF53335">
    <property type="entry name" value="S-adenosyl-L-methionine-dependent methyltransferases"/>
    <property type="match status" value="1"/>
</dbReference>
<feature type="domain" description="Methyltransferase type 11" evidence="1">
    <location>
        <begin position="53"/>
        <end position="155"/>
    </location>
</feature>
<dbReference type="InterPro" id="IPR050508">
    <property type="entry name" value="Methyltransf_Superfamily"/>
</dbReference>
<keyword evidence="2" id="KW-0808">Transferase</keyword>
<evidence type="ECO:0000313" key="3">
    <source>
        <dbReference type="Proteomes" id="UP000240572"/>
    </source>
</evidence>
<comment type="caution">
    <text evidence="2">The sequence shown here is derived from an EMBL/GenBank/DDBJ whole genome shotgun (WGS) entry which is preliminary data.</text>
</comment>
<gene>
    <name evidence="2" type="ORF">B0I18_1089</name>
</gene>
<dbReference type="Proteomes" id="UP000240572">
    <property type="component" value="Unassembled WGS sequence"/>
</dbReference>
<reference evidence="2 3" key="1">
    <citation type="submission" date="2018-03" db="EMBL/GenBank/DDBJ databases">
        <title>Genomic Encyclopedia of Type Strains, Phase III (KMG-III): the genomes of soil and plant-associated and newly described type strains.</title>
        <authorList>
            <person name="Whitman W."/>
        </authorList>
    </citation>
    <scope>NUCLEOTIDE SEQUENCE [LARGE SCALE GENOMIC DNA]</scope>
    <source>
        <strain evidence="2 3">CGMCC 1.12700</strain>
    </source>
</reference>